<dbReference type="Proteomes" id="UP001203297">
    <property type="component" value="Unassembled WGS sequence"/>
</dbReference>
<proteinExistence type="predicted"/>
<comment type="caution">
    <text evidence="1">The sequence shown here is derived from an EMBL/GenBank/DDBJ whole genome shotgun (WGS) entry which is preliminary data.</text>
</comment>
<keyword evidence="2" id="KW-1185">Reference proteome</keyword>
<reference evidence="1" key="1">
    <citation type="journal article" date="2022" name="New Phytol.">
        <title>Evolutionary transition to the ectomycorrhizal habit in the genomes of a hyperdiverse lineage of mushroom-forming fungi.</title>
        <authorList>
            <person name="Looney B."/>
            <person name="Miyauchi S."/>
            <person name="Morin E."/>
            <person name="Drula E."/>
            <person name="Courty P.E."/>
            <person name="Kohler A."/>
            <person name="Kuo A."/>
            <person name="LaButti K."/>
            <person name="Pangilinan J."/>
            <person name="Lipzen A."/>
            <person name="Riley R."/>
            <person name="Andreopoulos W."/>
            <person name="He G."/>
            <person name="Johnson J."/>
            <person name="Nolan M."/>
            <person name="Tritt A."/>
            <person name="Barry K.W."/>
            <person name="Grigoriev I.V."/>
            <person name="Nagy L.G."/>
            <person name="Hibbett D."/>
            <person name="Henrissat B."/>
            <person name="Matheny P.B."/>
            <person name="Labbe J."/>
            <person name="Martin F.M."/>
        </authorList>
    </citation>
    <scope>NUCLEOTIDE SEQUENCE</scope>
    <source>
        <strain evidence="1">BPL690</strain>
    </source>
</reference>
<gene>
    <name evidence="1" type="ORF">B0F90DRAFT_1643190</name>
</gene>
<protein>
    <submittedName>
        <fullName evidence="1">Uncharacterized protein</fullName>
    </submittedName>
</protein>
<dbReference type="AlphaFoldDB" id="A0AAD4LXE8"/>
<accession>A0AAD4LXE8</accession>
<dbReference type="EMBL" id="WTXG01000099">
    <property type="protein sequence ID" value="KAI0293287.1"/>
    <property type="molecule type" value="Genomic_DNA"/>
</dbReference>
<sequence length="103" mass="11423">DLAMSPAPAEESAVDDFAVLLLRALGYTPRGRVVRTRKEIPLIICGEARHAKMDVCIIDQNEIWLLDQEDKQHLDSSDPEPQLIAEAIAAFAANNQTRQRTLG</sequence>
<organism evidence="1 2">
    <name type="scientific">Multifurca ochricompacta</name>
    <dbReference type="NCBI Taxonomy" id="376703"/>
    <lineage>
        <taxon>Eukaryota</taxon>
        <taxon>Fungi</taxon>
        <taxon>Dikarya</taxon>
        <taxon>Basidiomycota</taxon>
        <taxon>Agaricomycotina</taxon>
        <taxon>Agaricomycetes</taxon>
        <taxon>Russulales</taxon>
        <taxon>Russulaceae</taxon>
        <taxon>Multifurca</taxon>
    </lineage>
</organism>
<evidence type="ECO:0000313" key="2">
    <source>
        <dbReference type="Proteomes" id="UP001203297"/>
    </source>
</evidence>
<feature type="non-terminal residue" evidence="1">
    <location>
        <position position="1"/>
    </location>
</feature>
<evidence type="ECO:0000313" key="1">
    <source>
        <dbReference type="EMBL" id="KAI0293287.1"/>
    </source>
</evidence>
<name>A0AAD4LXE8_9AGAM</name>